<dbReference type="PROSITE" id="PS50297">
    <property type="entry name" value="ANK_REP_REGION"/>
    <property type="match status" value="4"/>
</dbReference>
<proteinExistence type="predicted"/>
<dbReference type="InterPro" id="IPR002110">
    <property type="entry name" value="Ankyrin_rpt"/>
</dbReference>
<dbReference type="EMBL" id="RCHS01003559">
    <property type="protein sequence ID" value="RMX40913.1"/>
    <property type="molecule type" value="Genomic_DNA"/>
</dbReference>
<organism evidence="4 5">
    <name type="scientific">Pocillopora damicornis</name>
    <name type="common">Cauliflower coral</name>
    <name type="synonym">Millepora damicornis</name>
    <dbReference type="NCBI Taxonomy" id="46731"/>
    <lineage>
        <taxon>Eukaryota</taxon>
        <taxon>Metazoa</taxon>
        <taxon>Cnidaria</taxon>
        <taxon>Anthozoa</taxon>
        <taxon>Hexacorallia</taxon>
        <taxon>Scleractinia</taxon>
        <taxon>Astrocoeniina</taxon>
        <taxon>Pocilloporidae</taxon>
        <taxon>Pocillopora</taxon>
    </lineage>
</organism>
<dbReference type="GO" id="GO:0004857">
    <property type="term" value="F:enzyme inhibitor activity"/>
    <property type="evidence" value="ECO:0007669"/>
    <property type="project" value="TreeGrafter"/>
</dbReference>
<dbReference type="OrthoDB" id="19014at2759"/>
<feature type="region of interest" description="Disordered" evidence="3">
    <location>
        <begin position="29"/>
        <end position="58"/>
    </location>
</feature>
<evidence type="ECO:0000313" key="5">
    <source>
        <dbReference type="Proteomes" id="UP000275408"/>
    </source>
</evidence>
<name>A0A3M6THK6_POCDA</name>
<dbReference type="AlphaFoldDB" id="A0A3M6THK6"/>
<feature type="compositionally biased region" description="Polar residues" evidence="3">
    <location>
        <begin position="603"/>
        <end position="621"/>
    </location>
</feature>
<feature type="compositionally biased region" description="Basic and acidic residues" evidence="3">
    <location>
        <begin position="467"/>
        <end position="483"/>
    </location>
</feature>
<keyword evidence="5" id="KW-1185">Reference proteome</keyword>
<feature type="repeat" description="ANK" evidence="2">
    <location>
        <begin position="129"/>
        <end position="161"/>
    </location>
</feature>
<feature type="compositionally biased region" description="Polar residues" evidence="3">
    <location>
        <begin position="539"/>
        <end position="554"/>
    </location>
</feature>
<dbReference type="PROSITE" id="PS50088">
    <property type="entry name" value="ANK_REPEAT"/>
    <property type="match status" value="4"/>
</dbReference>
<feature type="repeat" description="ANK" evidence="2">
    <location>
        <begin position="225"/>
        <end position="257"/>
    </location>
</feature>
<accession>A0A3M6THK6</accession>
<feature type="compositionally biased region" description="Low complexity" evidence="3">
    <location>
        <begin position="567"/>
        <end position="588"/>
    </location>
</feature>
<dbReference type="FunFam" id="1.25.40.20:FF:000198">
    <property type="entry name" value="Myosin binding subunit, isoform P"/>
    <property type="match status" value="1"/>
</dbReference>
<dbReference type="Pfam" id="PF12796">
    <property type="entry name" value="Ank_2"/>
    <property type="match status" value="2"/>
</dbReference>
<dbReference type="OMA" id="WACIEGR"/>
<feature type="compositionally biased region" description="Polar residues" evidence="3">
    <location>
        <begin position="456"/>
        <end position="466"/>
    </location>
</feature>
<keyword evidence="1" id="KW-0677">Repeat</keyword>
<dbReference type="Gene3D" id="1.25.40.20">
    <property type="entry name" value="Ankyrin repeat-containing domain"/>
    <property type="match status" value="2"/>
</dbReference>
<feature type="region of interest" description="Disordered" evidence="3">
    <location>
        <begin position="442"/>
        <end position="636"/>
    </location>
</feature>
<gene>
    <name evidence="4" type="ORF">pdam_00017660</name>
</gene>
<evidence type="ECO:0000256" key="3">
    <source>
        <dbReference type="SAM" id="MobiDB-lite"/>
    </source>
</evidence>
<dbReference type="SUPFAM" id="SSF48403">
    <property type="entry name" value="Ankyrin repeat"/>
    <property type="match status" value="1"/>
</dbReference>
<dbReference type="SMART" id="SM00248">
    <property type="entry name" value="ANK"/>
    <property type="match status" value="5"/>
</dbReference>
<protein>
    <submittedName>
        <fullName evidence="4">Uncharacterized protein</fullName>
    </submittedName>
</protein>
<evidence type="ECO:0000256" key="2">
    <source>
        <dbReference type="PROSITE-ProRule" id="PRU00023"/>
    </source>
</evidence>
<dbReference type="GO" id="GO:0005737">
    <property type="term" value="C:cytoplasm"/>
    <property type="evidence" value="ECO:0007669"/>
    <property type="project" value="TreeGrafter"/>
</dbReference>
<feature type="repeat" description="ANK" evidence="2">
    <location>
        <begin position="96"/>
        <end position="128"/>
    </location>
</feature>
<dbReference type="PANTHER" id="PTHR24179:SF29">
    <property type="entry name" value="LD46604P"/>
    <property type="match status" value="1"/>
</dbReference>
<dbReference type="Proteomes" id="UP000275408">
    <property type="component" value="Unassembled WGS sequence"/>
</dbReference>
<dbReference type="PRINTS" id="PR01415">
    <property type="entry name" value="ANKYRIN"/>
</dbReference>
<evidence type="ECO:0000313" key="4">
    <source>
        <dbReference type="EMBL" id="RMX40913.1"/>
    </source>
</evidence>
<evidence type="ECO:0000256" key="1">
    <source>
        <dbReference type="ARBA" id="ARBA00022737"/>
    </source>
</evidence>
<keyword evidence="2" id="KW-0040">ANK repeat</keyword>
<feature type="region of interest" description="Disordered" evidence="3">
    <location>
        <begin position="653"/>
        <end position="685"/>
    </location>
</feature>
<feature type="compositionally biased region" description="Polar residues" evidence="3">
    <location>
        <begin position="488"/>
        <end position="499"/>
    </location>
</feature>
<dbReference type="STRING" id="46731.A0A3M6THK6"/>
<feature type="compositionally biased region" description="Basic and acidic residues" evidence="3">
    <location>
        <begin position="403"/>
        <end position="416"/>
    </location>
</feature>
<feature type="repeat" description="ANK" evidence="2">
    <location>
        <begin position="258"/>
        <end position="290"/>
    </location>
</feature>
<feature type="region of interest" description="Disordered" evidence="3">
    <location>
        <begin position="372"/>
        <end position="416"/>
    </location>
</feature>
<comment type="caution">
    <text evidence="4">The sequence shown here is derived from an EMBL/GenBank/DDBJ whole genome shotgun (WGS) entry which is preliminary data.</text>
</comment>
<dbReference type="PANTHER" id="PTHR24179">
    <property type="entry name" value="PROTEIN PHOSPHATASE 1 REGULATORY SUBUNIT 12"/>
    <property type="match status" value="1"/>
</dbReference>
<dbReference type="InterPro" id="IPR036770">
    <property type="entry name" value="Ankyrin_rpt-contain_sf"/>
</dbReference>
<sequence length="739" mass="82490">MADHLELVGEIPKVEKLSVQDRLELAKKRRSQQLRRWEREEDEEFGPPPPKKRPQRAKPVKFEPRIILLEAASRGDCDEVKKMLDYGVDPNLANDDGLTALHQACIDECDEIAELLVGYGANIDAEDRELWTPLHASAACENYSMVQYLVENGADVVAINADGNLPVDLVEEDDDLKNFLHEEMNKYGFNEDKINELAILRETRMLEDIKDAVEKKRDLEIKDMQGATALHIAAANAYEEVLEFLLENDADVDVVDKDGWKPIHAAACWGNEKAIELLVEHGSDLESRTPYGEAPLDLCDDADVRQFIIDLKGKMKTNKFKVKNNRRKRNNSRSLSVKRSSLKEKISISQSEAKAEAILRQHPELAFLIAKDKKTDDGPNQLDLSVEDPTLPKEESPLPARPQIEEKSAVTNEKEVYENSTAMRYQRTSEVKETIVTNTVNGKVLEQGNNEKKNKSLVSTANNNEQFNKERSREPLPKEREVIVPRQGTDTTNMQYKSQNDTKEHVLQGKTNSRSSEKIEVPSQIPSGRRQLPADPRIQQATKGTKVVNSNHASQGVVASKADRTPVNMSSSELSSNSNSTAQSVTSVPKSTKARAAPPVPRSSGSTGSRNQVPLSDTSGYPESFSKRKSRDSREISDTALQQLAKDIKESKVISPSDVKLSSDAENASYTPKPETPQPQQQNNTPAILHVSPETAPTRKISDTNNVTNYIVEEPRRKFKQPAGAIEVEDHKKSCCVII</sequence>
<dbReference type="GO" id="GO:0017020">
    <property type="term" value="F:myosin phosphatase regulator activity"/>
    <property type="evidence" value="ECO:0007669"/>
    <property type="project" value="TreeGrafter"/>
</dbReference>
<dbReference type="InterPro" id="IPR051226">
    <property type="entry name" value="PP1_Regulatory_Subunit"/>
</dbReference>
<reference evidence="4 5" key="1">
    <citation type="journal article" date="2018" name="Sci. Rep.">
        <title>Comparative analysis of the Pocillopora damicornis genome highlights role of immune system in coral evolution.</title>
        <authorList>
            <person name="Cunning R."/>
            <person name="Bay R.A."/>
            <person name="Gillette P."/>
            <person name="Baker A.C."/>
            <person name="Traylor-Knowles N."/>
        </authorList>
    </citation>
    <scope>NUCLEOTIDE SEQUENCE [LARGE SCALE GENOMIC DNA]</scope>
    <source>
        <strain evidence="4">RSMAS</strain>
        <tissue evidence="4">Whole animal</tissue>
    </source>
</reference>